<keyword evidence="13" id="KW-1160">Virus entry into host cell</keyword>
<dbReference type="Pfam" id="PF00695">
    <property type="entry name" value="vMSA"/>
    <property type="match status" value="1"/>
</dbReference>
<evidence type="ECO:0000256" key="12">
    <source>
        <dbReference type="ARBA" id="ARBA00023288"/>
    </source>
</evidence>
<accession>A0AA50AEK8</accession>
<evidence type="ECO:0000256" key="11">
    <source>
        <dbReference type="ARBA" id="ARBA00023180"/>
    </source>
</evidence>
<name>A0AA50AEK8_9HEPA</name>
<evidence type="ECO:0000256" key="6">
    <source>
        <dbReference type="ARBA" id="ARBA00022707"/>
    </source>
</evidence>
<dbReference type="EMBL" id="OQ859058">
    <property type="protein sequence ID" value="WLK26111.1"/>
    <property type="molecule type" value="Genomic_DNA"/>
</dbReference>
<evidence type="ECO:0000313" key="16">
    <source>
        <dbReference type="EMBL" id="WLK26111.1"/>
    </source>
</evidence>
<proteinExistence type="predicted"/>
<evidence type="ECO:0000256" key="8">
    <source>
        <dbReference type="ARBA" id="ARBA00022844"/>
    </source>
</evidence>
<keyword evidence="12" id="KW-0449">Lipoprotein</keyword>
<dbReference type="GO" id="GO:0046718">
    <property type="term" value="P:symbiont entry into host cell"/>
    <property type="evidence" value="ECO:0007669"/>
    <property type="project" value="UniProtKB-KW"/>
</dbReference>
<evidence type="ECO:0000256" key="14">
    <source>
        <dbReference type="RuleBase" id="RU003356"/>
    </source>
</evidence>
<dbReference type="GO" id="GO:0055036">
    <property type="term" value="C:virion membrane"/>
    <property type="evidence" value="ECO:0007669"/>
    <property type="project" value="UniProtKB-SubCell"/>
</dbReference>
<evidence type="ECO:0000256" key="2">
    <source>
        <dbReference type="ARBA" id="ARBA00022506"/>
    </source>
</evidence>
<keyword evidence="2" id="KW-1168">Fusion of virus membrane with host membrane</keyword>
<keyword evidence="3" id="KW-0945">Host-virus interaction</keyword>
<evidence type="ECO:0000256" key="10">
    <source>
        <dbReference type="ARBA" id="ARBA00023136"/>
    </source>
</evidence>
<evidence type="ECO:0000256" key="7">
    <source>
        <dbReference type="ARBA" id="ARBA00022804"/>
    </source>
</evidence>
<keyword evidence="8" id="KW-0946">Virion</keyword>
<feature type="transmembrane region" description="Helical" evidence="15">
    <location>
        <begin position="343"/>
        <end position="375"/>
    </location>
</feature>
<evidence type="ECO:0000256" key="13">
    <source>
        <dbReference type="ARBA" id="ARBA00023296"/>
    </source>
</evidence>
<keyword evidence="11" id="KW-0325">Glycoprotein</keyword>
<organism evidence="16">
    <name type="scientific">Alewife hepatitis B virus</name>
    <dbReference type="NCBI Taxonomy" id="3066367"/>
    <lineage>
        <taxon>Viruses</taxon>
        <taxon>Riboviria</taxon>
        <taxon>Pararnavirae</taxon>
        <taxon>Artverviricota</taxon>
        <taxon>Revtraviricetes</taxon>
        <taxon>Blubervirales</taxon>
        <taxon>Hepadnaviridae</taxon>
        <taxon>Orthohepadnavirus</taxon>
    </lineage>
</organism>
<keyword evidence="6" id="KW-0519">Myristate</keyword>
<evidence type="ECO:0000256" key="15">
    <source>
        <dbReference type="SAM" id="Phobius"/>
    </source>
</evidence>
<reference evidence="16" key="1">
    <citation type="submission" date="2023-04" db="EMBL/GenBank/DDBJ databases">
        <title>Identification of a novel metahepadnavirus from the anadromous alewife (Alosa pseudoharengus).</title>
        <authorList>
            <person name="Iwanowicz L.R."/>
            <person name="Raines C.D."/>
            <person name="Lovy J."/>
            <person name="Phelps N."/>
            <person name="Mor S."/>
            <person name="Ng T."/>
        </authorList>
    </citation>
    <scope>NUCLEOTIDE SEQUENCE</scope>
    <source>
        <strain evidence="16">M10</strain>
    </source>
</reference>
<feature type="transmembrane region" description="Helical" evidence="15">
    <location>
        <begin position="245"/>
        <end position="262"/>
    </location>
</feature>
<comment type="subcellular location">
    <subcellularLocation>
        <location evidence="1">Virion membrane</location>
    </subcellularLocation>
</comment>
<keyword evidence="5 15" id="KW-0812">Transmembrane</keyword>
<keyword evidence="4" id="KW-1162">Viral penetration into host cytoplasm</keyword>
<evidence type="ECO:0000256" key="4">
    <source>
        <dbReference type="ARBA" id="ARBA00022595"/>
    </source>
</evidence>
<evidence type="ECO:0000256" key="9">
    <source>
        <dbReference type="ARBA" id="ARBA00022989"/>
    </source>
</evidence>
<evidence type="ECO:0000256" key="3">
    <source>
        <dbReference type="ARBA" id="ARBA00022581"/>
    </source>
</evidence>
<sequence length="380" mass="41425">MSETSARADGALHLAKHAKQAAVKMGMIGAVDPSLMGWGSQEWFHPQPLGPPPVVTQKEIKLYGPGYDYPSPPLSTQWHWEDATPAMKEEGWGVLKGTDVLTPPPEHHPHKHNLPYLPPHNHRDLLEDSPPVKTAPVPPETVPPVVQPILPSATPTPAAGKHKIMGSILSQLGLGSHLAIPAAVFSWTKTHEIFERLDLWWISLSSPGCLQGCPGRNMPVQTLGHSPSSCPPGCPGYPLISVRRFIIFLFILVLLLVCYVGYQDSQGSIPICFGPCLDGSNCEDSSCNCTGSSGATCKCCCVLDGQDINSPWGFARLLWAWVSAHFSWLSSLQSFVSTLGGRLTVVCALLTWMTLSLGIPVTTIWQLFITLYAVYWWHSE</sequence>
<dbReference type="GO" id="GO:0039663">
    <property type="term" value="P:membrane fusion involved in viral entry into host cell"/>
    <property type="evidence" value="ECO:0007669"/>
    <property type="project" value="UniProtKB-KW"/>
</dbReference>
<evidence type="ECO:0000256" key="1">
    <source>
        <dbReference type="ARBA" id="ARBA00004182"/>
    </source>
</evidence>
<evidence type="ECO:0000256" key="5">
    <source>
        <dbReference type="ARBA" id="ARBA00022692"/>
    </source>
</evidence>
<protein>
    <recommendedName>
        <fullName evidence="14">Large envelope protein</fullName>
    </recommendedName>
</protein>
<dbReference type="GO" id="GO:0019062">
    <property type="term" value="P:virion attachment to host cell"/>
    <property type="evidence" value="ECO:0007669"/>
    <property type="project" value="UniProtKB-KW"/>
</dbReference>
<keyword evidence="10 15" id="KW-0472">Membrane</keyword>
<keyword evidence="9 15" id="KW-1133">Transmembrane helix</keyword>
<dbReference type="InterPro" id="IPR000349">
    <property type="entry name" value="HBV_HBSAG"/>
</dbReference>
<keyword evidence="7" id="KW-1161">Viral attachment to host cell</keyword>